<dbReference type="InterPro" id="IPR003797">
    <property type="entry name" value="DegV"/>
</dbReference>
<evidence type="ECO:0000313" key="3">
    <source>
        <dbReference type="EMBL" id="EWH32297.1"/>
    </source>
</evidence>
<protein>
    <recommendedName>
        <fullName evidence="5">DegV domain-containing protein</fullName>
    </recommendedName>
</protein>
<dbReference type="InterPro" id="IPR043168">
    <property type="entry name" value="DegV_C"/>
</dbReference>
<reference evidence="3 4" key="1">
    <citation type="journal article" date="2015" name="Stand. Genomic Sci.">
        <title>Genome sequence and description of the mosquitocidal and heavy metal tolerant strain Lysinibacillus sphaericus CBAM5.</title>
        <authorList>
            <person name="Pena-Montenegro T.D."/>
            <person name="Lozano L."/>
            <person name="Dussan J."/>
        </authorList>
    </citation>
    <scope>NUCLEOTIDE SEQUENCE [LARGE SCALE GENOMIC DNA]</scope>
    <source>
        <strain evidence="3">CBAM5</strain>
    </source>
</reference>
<evidence type="ECO:0000256" key="2">
    <source>
        <dbReference type="ARBA" id="ARBA00023121"/>
    </source>
</evidence>
<dbReference type="PROSITE" id="PS51482">
    <property type="entry name" value="DEGV"/>
    <property type="match status" value="1"/>
</dbReference>
<comment type="caution">
    <text evidence="3">The sequence shown here is derived from an EMBL/GenBank/DDBJ whole genome shotgun (WGS) entry which is preliminary data.</text>
</comment>
<dbReference type="EMBL" id="AYKQ01000009">
    <property type="protein sequence ID" value="EWH32297.1"/>
    <property type="molecule type" value="Genomic_DNA"/>
</dbReference>
<dbReference type="PANTHER" id="PTHR33434">
    <property type="entry name" value="DEGV DOMAIN-CONTAINING PROTEIN DR_1986-RELATED"/>
    <property type="match status" value="1"/>
</dbReference>
<dbReference type="InterPro" id="IPR050270">
    <property type="entry name" value="DegV_domain_contain"/>
</dbReference>
<keyword evidence="2" id="KW-0446">Lipid-binding</keyword>
<evidence type="ECO:0000313" key="4">
    <source>
        <dbReference type="Proteomes" id="UP000023555"/>
    </source>
</evidence>
<evidence type="ECO:0000256" key="1">
    <source>
        <dbReference type="ARBA" id="ARBA00003238"/>
    </source>
</evidence>
<evidence type="ECO:0008006" key="5">
    <source>
        <dbReference type="Google" id="ProtNLM"/>
    </source>
</evidence>
<gene>
    <name evidence="3" type="ORF">P799_09050</name>
</gene>
<dbReference type="Gene3D" id="3.30.1180.10">
    <property type="match status" value="1"/>
</dbReference>
<organism evidence="3 4">
    <name type="scientific">Lysinibacillus sphaericus CBAM5</name>
    <dbReference type="NCBI Taxonomy" id="1400869"/>
    <lineage>
        <taxon>Bacteria</taxon>
        <taxon>Bacillati</taxon>
        <taxon>Bacillota</taxon>
        <taxon>Bacilli</taxon>
        <taxon>Bacillales</taxon>
        <taxon>Bacillaceae</taxon>
        <taxon>Lysinibacillus</taxon>
    </lineage>
</organism>
<dbReference type="HOGENOM" id="CLU_048251_3_2_9"/>
<comment type="function">
    <text evidence="1">May bind long-chain fatty acids, such as palmitate, and may play a role in lipid transport or fatty acid metabolism.</text>
</comment>
<dbReference type="AlphaFoldDB" id="W7RLA2"/>
<dbReference type="NCBIfam" id="TIGR00762">
    <property type="entry name" value="DegV"/>
    <property type="match status" value="1"/>
</dbReference>
<proteinExistence type="predicted"/>
<name>W7RLA2_LYSSH</name>
<dbReference type="Gene3D" id="3.40.50.10170">
    <property type="match status" value="1"/>
</dbReference>
<accession>W7RLA2</accession>
<dbReference type="GO" id="GO:0008289">
    <property type="term" value="F:lipid binding"/>
    <property type="evidence" value="ECO:0007669"/>
    <property type="project" value="UniProtKB-KW"/>
</dbReference>
<dbReference type="Pfam" id="PF02645">
    <property type="entry name" value="DegV"/>
    <property type="match status" value="1"/>
</dbReference>
<dbReference type="PANTHER" id="PTHR33434:SF8">
    <property type="entry name" value="DEGV DOMAIN-CONTAINING PROTEIN SPR1019"/>
    <property type="match status" value="1"/>
</dbReference>
<dbReference type="SUPFAM" id="SSF82549">
    <property type="entry name" value="DAK1/DegV-like"/>
    <property type="match status" value="1"/>
</dbReference>
<dbReference type="Proteomes" id="UP000023555">
    <property type="component" value="Unassembled WGS sequence"/>
</dbReference>
<sequence length="303" mass="32762">MSCLHNDSLVYIINFNEVKGCVEVGRIHIVTDSTCDLTKEEVAQHGIHIVPLTIQIDGETYIDGVDLEPQPFLGLMKNAKNLPKSSQPAPGKFKELYDELGKDGDQIISIHMTGGMSGTVESARQAAQMTDADVTVIDSRFIAIGLAIQLREAIKMRDAGATVEDIVARLDKVRANTHLYVIVDTLENLIKGGRIGKGKGFIGSLLNIKVIANLEGGVYNPVSKVRSHKQVVNYLFKQFQADTAGKTVKTVGISHADGLITMGNPLKELIEGTGFDKVEIAFTSPIISTHTGPGAIGFIYFAE</sequence>